<dbReference type="OrthoDB" id="9802590at2"/>
<keyword evidence="3" id="KW-1185">Reference proteome</keyword>
<proteinExistence type="predicted"/>
<dbReference type="AlphaFoldDB" id="A0A2T0RLJ2"/>
<dbReference type="PANTHER" id="PTHR34610:SF3">
    <property type="entry name" value="SSL7007 PROTEIN"/>
    <property type="match status" value="1"/>
</dbReference>
<name>A0A2T0RLJ2_9BACT</name>
<reference evidence="2 3" key="1">
    <citation type="submission" date="2018-03" db="EMBL/GenBank/DDBJ databases">
        <title>Genomic Encyclopedia of Archaeal and Bacterial Type Strains, Phase II (KMG-II): from individual species to whole genera.</title>
        <authorList>
            <person name="Goeker M."/>
        </authorList>
    </citation>
    <scope>NUCLEOTIDE SEQUENCE [LARGE SCALE GENOMIC DNA]</scope>
    <source>
        <strain evidence="2 3">DSM 28354</strain>
    </source>
</reference>
<dbReference type="Pfam" id="PF13470">
    <property type="entry name" value="PIN_3"/>
    <property type="match status" value="1"/>
</dbReference>
<gene>
    <name evidence="2" type="ORF">CLV58_1472</name>
</gene>
<evidence type="ECO:0000259" key="1">
    <source>
        <dbReference type="Pfam" id="PF13470"/>
    </source>
</evidence>
<dbReference type="Proteomes" id="UP000238375">
    <property type="component" value="Unassembled WGS sequence"/>
</dbReference>
<comment type="caution">
    <text evidence="2">The sequence shown here is derived from an EMBL/GenBank/DDBJ whole genome shotgun (WGS) entry which is preliminary data.</text>
</comment>
<dbReference type="InterPro" id="IPR002716">
    <property type="entry name" value="PIN_dom"/>
</dbReference>
<dbReference type="SUPFAM" id="SSF88723">
    <property type="entry name" value="PIN domain-like"/>
    <property type="match status" value="1"/>
</dbReference>
<dbReference type="PANTHER" id="PTHR34610">
    <property type="entry name" value="SSL7007 PROTEIN"/>
    <property type="match status" value="1"/>
</dbReference>
<feature type="domain" description="PIN" evidence="1">
    <location>
        <begin position="2"/>
        <end position="109"/>
    </location>
</feature>
<evidence type="ECO:0000313" key="2">
    <source>
        <dbReference type="EMBL" id="PRY22054.1"/>
    </source>
</evidence>
<protein>
    <submittedName>
        <fullName evidence="2">Putative PIN family toxin of toxin-antitoxin system</fullName>
    </submittedName>
</protein>
<dbReference type="RefSeq" id="WP_106140937.1">
    <property type="nucleotide sequence ID" value="NZ_PVTE01000047.1"/>
</dbReference>
<dbReference type="InterPro" id="IPR002850">
    <property type="entry name" value="PIN_toxin-like"/>
</dbReference>
<dbReference type="InterPro" id="IPR029060">
    <property type="entry name" value="PIN-like_dom_sf"/>
</dbReference>
<accession>A0A2T0RLJ2</accession>
<dbReference type="NCBIfam" id="TIGR00305">
    <property type="entry name" value="putative toxin-antitoxin system toxin component, PIN family"/>
    <property type="match status" value="1"/>
</dbReference>
<organism evidence="2 3">
    <name type="scientific">Spirosoma oryzae</name>
    <dbReference type="NCBI Taxonomy" id="1469603"/>
    <lineage>
        <taxon>Bacteria</taxon>
        <taxon>Pseudomonadati</taxon>
        <taxon>Bacteroidota</taxon>
        <taxon>Cytophagia</taxon>
        <taxon>Cytophagales</taxon>
        <taxon>Cytophagaceae</taxon>
        <taxon>Spirosoma</taxon>
    </lineage>
</organism>
<sequence>MKAVIDTNGLLRSIPHDGSYRWLYDAFEANAFTWVVSNEILLEYAEMTAYYFSATAAELVTSLLLAAPNHIRQEPYFRFDQVKDDPDDNKFVDCAIAAGADWLVSDDRHILNLLRDEKRFPPVPICSFDEFRALIKAGE</sequence>
<dbReference type="EMBL" id="PVTE01000047">
    <property type="protein sequence ID" value="PRY22054.1"/>
    <property type="molecule type" value="Genomic_DNA"/>
</dbReference>
<evidence type="ECO:0000313" key="3">
    <source>
        <dbReference type="Proteomes" id="UP000238375"/>
    </source>
</evidence>